<reference evidence="2" key="1">
    <citation type="journal article" date="2014" name="Front. Microbiol.">
        <title>High frequency of phylogenetically diverse reductive dehalogenase-homologous genes in deep subseafloor sedimentary metagenomes.</title>
        <authorList>
            <person name="Kawai M."/>
            <person name="Futagami T."/>
            <person name="Toyoda A."/>
            <person name="Takaki Y."/>
            <person name="Nishi S."/>
            <person name="Hori S."/>
            <person name="Arai W."/>
            <person name="Tsubouchi T."/>
            <person name="Morono Y."/>
            <person name="Uchiyama I."/>
            <person name="Ito T."/>
            <person name="Fujiyama A."/>
            <person name="Inagaki F."/>
            <person name="Takami H."/>
        </authorList>
    </citation>
    <scope>NUCLEOTIDE SEQUENCE</scope>
    <source>
        <strain evidence="2">Expedition CK06-06</strain>
    </source>
</reference>
<evidence type="ECO:0000313" key="2">
    <source>
        <dbReference type="EMBL" id="GAI15223.1"/>
    </source>
</evidence>
<gene>
    <name evidence="2" type="ORF">S06H3_18472</name>
</gene>
<accession>X1L839</accession>
<proteinExistence type="predicted"/>
<protein>
    <recommendedName>
        <fullName evidence="1">DUF1616 domain-containing protein</fullName>
    </recommendedName>
</protein>
<dbReference type="Pfam" id="PF07760">
    <property type="entry name" value="DUF1616"/>
    <property type="match status" value="1"/>
</dbReference>
<name>X1L839_9ZZZZ</name>
<feature type="domain" description="DUF1616" evidence="1">
    <location>
        <begin position="2"/>
        <end position="78"/>
    </location>
</feature>
<evidence type="ECO:0000259" key="1">
    <source>
        <dbReference type="Pfam" id="PF07760"/>
    </source>
</evidence>
<comment type="caution">
    <text evidence="2">The sequence shown here is derived from an EMBL/GenBank/DDBJ whole genome shotgun (WGS) entry which is preliminary data.</text>
</comment>
<dbReference type="AlphaFoldDB" id="X1L839"/>
<organism evidence="2">
    <name type="scientific">marine sediment metagenome</name>
    <dbReference type="NCBI Taxonomy" id="412755"/>
    <lineage>
        <taxon>unclassified sequences</taxon>
        <taxon>metagenomes</taxon>
        <taxon>ecological metagenomes</taxon>
    </lineage>
</organism>
<dbReference type="InterPro" id="IPR011674">
    <property type="entry name" value="DUF1616"/>
</dbReference>
<sequence length="81" mass="9268">MGIINREHEPVTYRVEVVIDGVKNNEVGPVILEHEGKWEGEVSFMPEVAGDNQKVEFLLYKNNGEGEPCLKPLYLWINVKE</sequence>
<dbReference type="EMBL" id="BARV01009347">
    <property type="protein sequence ID" value="GAI15223.1"/>
    <property type="molecule type" value="Genomic_DNA"/>
</dbReference>